<comment type="caution">
    <text evidence="6">The sequence shown here is derived from an EMBL/GenBank/DDBJ whole genome shotgun (WGS) entry which is preliminary data.</text>
</comment>
<dbReference type="SFLD" id="SFLDG01129">
    <property type="entry name" value="C1.5:_HAD__Beta-PGM__Phosphata"/>
    <property type="match status" value="1"/>
</dbReference>
<comment type="cofactor">
    <cofactor evidence="1">
        <name>Mg(2+)</name>
        <dbReference type="ChEBI" id="CHEBI:18420"/>
    </cofactor>
</comment>
<dbReference type="CDD" id="cd07505">
    <property type="entry name" value="HAD_BPGM-like"/>
    <property type="match status" value="1"/>
</dbReference>
<dbReference type="InterPro" id="IPR006439">
    <property type="entry name" value="HAD-SF_hydro_IA"/>
</dbReference>
<evidence type="ECO:0000256" key="5">
    <source>
        <dbReference type="ARBA" id="ARBA00023277"/>
    </source>
</evidence>
<name>A0A323VDM6_9ACTN</name>
<dbReference type="EMBL" id="QKNV01000014">
    <property type="protein sequence ID" value="PZA22972.1"/>
    <property type="molecule type" value="Genomic_DNA"/>
</dbReference>
<dbReference type="PANTHER" id="PTHR46193">
    <property type="entry name" value="6-PHOSPHOGLUCONATE PHOSPHATASE"/>
    <property type="match status" value="1"/>
</dbReference>
<dbReference type="Gene3D" id="1.10.150.240">
    <property type="entry name" value="Putative phosphatase, domain 2"/>
    <property type="match status" value="1"/>
</dbReference>
<dbReference type="GO" id="GO:0046872">
    <property type="term" value="F:metal ion binding"/>
    <property type="evidence" value="ECO:0007669"/>
    <property type="project" value="UniProtKB-KW"/>
</dbReference>
<sequence length="252" mass="26445">MNQRTPVPPTTRSARRGPLHEGRLRAVLFDMDGTLVETEELWGEAMGALAHQLGGEFSDEARERTVGTSMTVAMQVLYADLGVERTEQQHRDDARWVEDETAALMTSRGIPWQPGARELLTAVRDAGLATALVTTTPRRIASIVLDRIAAELGGSPFDVTVCGDEVPARKPDPAPYLQAMAALGVEPGSSLVVEDSLVGVTAGLAAGAAVLGVPSLQPLEPLPGLVLRASLAGLTVADLQVLGSTEEVGVPG</sequence>
<evidence type="ECO:0000313" key="7">
    <source>
        <dbReference type="Proteomes" id="UP000247602"/>
    </source>
</evidence>
<dbReference type="PANTHER" id="PTHR46193:SF18">
    <property type="entry name" value="HEXITOL PHOSPHATASE B"/>
    <property type="match status" value="1"/>
</dbReference>
<dbReference type="SFLD" id="SFLDS00003">
    <property type="entry name" value="Haloacid_Dehalogenase"/>
    <property type="match status" value="1"/>
</dbReference>
<proteinExistence type="inferred from homology"/>
<dbReference type="NCBIfam" id="TIGR01509">
    <property type="entry name" value="HAD-SF-IA-v3"/>
    <property type="match status" value="1"/>
</dbReference>
<evidence type="ECO:0000256" key="3">
    <source>
        <dbReference type="ARBA" id="ARBA00022723"/>
    </source>
</evidence>
<dbReference type="InterPro" id="IPR036412">
    <property type="entry name" value="HAD-like_sf"/>
</dbReference>
<dbReference type="AlphaFoldDB" id="A0A323VDM6"/>
<evidence type="ECO:0000256" key="1">
    <source>
        <dbReference type="ARBA" id="ARBA00001946"/>
    </source>
</evidence>
<dbReference type="InterPro" id="IPR023198">
    <property type="entry name" value="PGP-like_dom2"/>
</dbReference>
<dbReference type="InterPro" id="IPR051600">
    <property type="entry name" value="Beta-PGM-like"/>
</dbReference>
<dbReference type="GO" id="GO:0003824">
    <property type="term" value="F:catalytic activity"/>
    <property type="evidence" value="ECO:0007669"/>
    <property type="project" value="UniProtKB-ARBA"/>
</dbReference>
<reference evidence="6 7" key="1">
    <citation type="submission" date="2018-06" db="EMBL/GenBank/DDBJ databases">
        <title>Draft genome sequence of Modestobacter versicolor CP153-2.</title>
        <authorList>
            <person name="Gundlapally S.R."/>
        </authorList>
    </citation>
    <scope>NUCLEOTIDE SEQUENCE [LARGE SCALE GENOMIC DNA]</scope>
    <source>
        <strain evidence="6 7">CP153-2</strain>
    </source>
</reference>
<keyword evidence="5" id="KW-0119">Carbohydrate metabolism</keyword>
<keyword evidence="3" id="KW-0479">Metal-binding</keyword>
<evidence type="ECO:0000256" key="2">
    <source>
        <dbReference type="ARBA" id="ARBA00006171"/>
    </source>
</evidence>
<protein>
    <submittedName>
        <fullName evidence="6">HAD family phosphatase</fullName>
    </submittedName>
</protein>
<gene>
    <name evidence="6" type="ORF">DMO24_02070</name>
</gene>
<dbReference type="Gene3D" id="3.40.50.1000">
    <property type="entry name" value="HAD superfamily/HAD-like"/>
    <property type="match status" value="1"/>
</dbReference>
<keyword evidence="4" id="KW-0460">Magnesium</keyword>
<keyword evidence="7" id="KW-1185">Reference proteome</keyword>
<dbReference type="Proteomes" id="UP000247602">
    <property type="component" value="Unassembled WGS sequence"/>
</dbReference>
<accession>A0A323VDM6</accession>
<dbReference type="InterPro" id="IPR023214">
    <property type="entry name" value="HAD_sf"/>
</dbReference>
<organism evidence="6 7">
    <name type="scientific">Modestobacter versicolor</name>
    <dbReference type="NCBI Taxonomy" id="429133"/>
    <lineage>
        <taxon>Bacteria</taxon>
        <taxon>Bacillati</taxon>
        <taxon>Actinomycetota</taxon>
        <taxon>Actinomycetes</taxon>
        <taxon>Geodermatophilales</taxon>
        <taxon>Geodermatophilaceae</taxon>
        <taxon>Modestobacter</taxon>
    </lineage>
</organism>
<dbReference type="OrthoDB" id="9797743at2"/>
<dbReference type="SUPFAM" id="SSF56784">
    <property type="entry name" value="HAD-like"/>
    <property type="match status" value="1"/>
</dbReference>
<dbReference type="PRINTS" id="PR00413">
    <property type="entry name" value="HADHALOGNASE"/>
</dbReference>
<evidence type="ECO:0000256" key="4">
    <source>
        <dbReference type="ARBA" id="ARBA00022842"/>
    </source>
</evidence>
<dbReference type="Pfam" id="PF00702">
    <property type="entry name" value="Hydrolase"/>
    <property type="match status" value="1"/>
</dbReference>
<comment type="similarity">
    <text evidence="2">Belongs to the HAD-like hydrolase superfamily. CbbY/CbbZ/Gph/YieH family.</text>
</comment>
<evidence type="ECO:0000313" key="6">
    <source>
        <dbReference type="EMBL" id="PZA22972.1"/>
    </source>
</evidence>